<dbReference type="Proteomes" id="UP000179860">
    <property type="component" value="Chromosome 1"/>
</dbReference>
<dbReference type="STRING" id="754502.BJG93_04645"/>
<dbReference type="RefSeq" id="WP_051374405.1">
    <property type="nucleotide sequence ID" value="NZ_CP017561.2"/>
</dbReference>
<feature type="domain" description="TauD/TfdA-like" evidence="4">
    <location>
        <begin position="54"/>
        <end position="302"/>
    </location>
</feature>
<evidence type="ECO:0000313" key="6">
    <source>
        <dbReference type="Proteomes" id="UP000179860"/>
    </source>
</evidence>
<evidence type="ECO:0000256" key="1">
    <source>
        <dbReference type="ARBA" id="ARBA00001954"/>
    </source>
</evidence>
<gene>
    <name evidence="5" type="ORF">BJG93_04645</name>
</gene>
<dbReference type="OrthoDB" id="753054at2"/>
<dbReference type="EMBL" id="CP017561">
    <property type="protein sequence ID" value="APA84756.1"/>
    <property type="molecule type" value="Genomic_DNA"/>
</dbReference>
<dbReference type="SUPFAM" id="SSF51197">
    <property type="entry name" value="Clavaminate synthase-like"/>
    <property type="match status" value="1"/>
</dbReference>
<evidence type="ECO:0000259" key="4">
    <source>
        <dbReference type="Pfam" id="PF02668"/>
    </source>
</evidence>
<dbReference type="Gene3D" id="3.60.130.10">
    <property type="entry name" value="Clavaminate synthase-like"/>
    <property type="match status" value="1"/>
</dbReference>
<dbReference type="GO" id="GO:0016706">
    <property type="term" value="F:2-oxoglutarate-dependent dioxygenase activity"/>
    <property type="evidence" value="ECO:0007669"/>
    <property type="project" value="UniProtKB-ARBA"/>
</dbReference>
<keyword evidence="2" id="KW-0560">Oxidoreductase</keyword>
<keyword evidence="3" id="KW-0045">Antibiotic biosynthesis</keyword>
<keyword evidence="5" id="KW-0223">Dioxygenase</keyword>
<evidence type="ECO:0000256" key="3">
    <source>
        <dbReference type="ARBA" id="ARBA00023194"/>
    </source>
</evidence>
<dbReference type="KEGG" id="pspw:BJG93_04645"/>
<comment type="cofactor">
    <cofactor evidence="1">
        <name>Fe(2+)</name>
        <dbReference type="ChEBI" id="CHEBI:29033"/>
    </cofactor>
</comment>
<keyword evidence="6" id="KW-1185">Reference proteome</keyword>
<evidence type="ECO:0000313" key="5">
    <source>
        <dbReference type="EMBL" id="APA84756.1"/>
    </source>
</evidence>
<reference evidence="5" key="2">
    <citation type="submission" date="2021-06" db="EMBL/GenBank/DDBJ databases">
        <authorList>
            <person name="Rogers T.H."/>
            <person name="Ramsay J.P."/>
            <person name="Wang P."/>
            <person name="Terpolilli J."/>
        </authorList>
    </citation>
    <scope>NUCLEOTIDE SEQUENCE [LARGE SCALE GENOMIC DNA]</scope>
    <source>
        <strain evidence="5">WSM5005</strain>
    </source>
</reference>
<proteinExistence type="predicted"/>
<sequence>MNTVIDDPCDWRGAAMGSATDWIHSLTPDEIDEIERAAAHAYSLGKTIDTLTIEDFPLPNVGVRLSHLKESLENQYGLYVLRGFPTEGKSVDDLRYIFWGIGLHLGTAVCQSYKGDFLGDVRDFGTSDGRLYNTNAAGGFHVDTCDVVGLFVVRPAKSGGLSRIASTVAIHNEIARTRSDLLEVLYQPFYWKTTIPAPFSAGHPPYFQQPLFSRVANKLSCLWLPVKINLAQGMEGVPHLTDKQREAIDLVTQLAESEEFAVSMMFEAGDMQFVNNHVCVHGRTAFEDYTDEARKRHLFRLWLSVPNSRELDVSLKPTYGEVGAGQVRGGIGRECGLRKYRTYEAPEN</sequence>
<dbReference type="PANTHER" id="PTHR10696:SF56">
    <property type="entry name" value="TAUD_TFDA-LIKE DOMAIN-CONTAINING PROTEIN"/>
    <property type="match status" value="1"/>
</dbReference>
<name>A0A1I9YEM3_9BURK</name>
<reference evidence="5" key="1">
    <citation type="submission" date="2016-09" db="EMBL/GenBank/DDBJ databases">
        <title>The Complete Genome of Burkholderia sprentiae wsm5005.</title>
        <authorList>
            <person name="De Meyer S."/>
            <person name="Wang P."/>
            <person name="Terpolilli J."/>
        </authorList>
    </citation>
    <scope>NUCLEOTIDE SEQUENCE [LARGE SCALE GENOMIC DNA]</scope>
    <source>
        <strain evidence="5">WSM5005</strain>
    </source>
</reference>
<dbReference type="GO" id="GO:0017000">
    <property type="term" value="P:antibiotic biosynthetic process"/>
    <property type="evidence" value="ECO:0007669"/>
    <property type="project" value="UniProtKB-KW"/>
</dbReference>
<evidence type="ECO:0000256" key="2">
    <source>
        <dbReference type="ARBA" id="ARBA00023002"/>
    </source>
</evidence>
<dbReference type="Pfam" id="PF02668">
    <property type="entry name" value="TauD"/>
    <property type="match status" value="1"/>
</dbReference>
<organism evidence="5 6">
    <name type="scientific">Paraburkholderia sprentiae WSM5005</name>
    <dbReference type="NCBI Taxonomy" id="754502"/>
    <lineage>
        <taxon>Bacteria</taxon>
        <taxon>Pseudomonadati</taxon>
        <taxon>Pseudomonadota</taxon>
        <taxon>Betaproteobacteria</taxon>
        <taxon>Burkholderiales</taxon>
        <taxon>Burkholderiaceae</taxon>
        <taxon>Paraburkholderia</taxon>
    </lineage>
</organism>
<dbReference type="PANTHER" id="PTHR10696">
    <property type="entry name" value="GAMMA-BUTYROBETAINE HYDROXYLASE-RELATED"/>
    <property type="match status" value="1"/>
</dbReference>
<accession>A0A1I9YEM3</accession>
<dbReference type="InterPro" id="IPR042098">
    <property type="entry name" value="TauD-like_sf"/>
</dbReference>
<dbReference type="InterPro" id="IPR050411">
    <property type="entry name" value="AlphaKG_dependent_hydroxylases"/>
</dbReference>
<dbReference type="AlphaFoldDB" id="A0A1I9YEM3"/>
<dbReference type="InterPro" id="IPR003819">
    <property type="entry name" value="TauD/TfdA-like"/>
</dbReference>
<protein>
    <submittedName>
        <fullName evidence="5">TauD/TfdA family dioxygenase</fullName>
    </submittedName>
</protein>